<dbReference type="EMBL" id="JAIZAY010000012">
    <property type="protein sequence ID" value="KAJ8031984.1"/>
    <property type="molecule type" value="Genomic_DNA"/>
</dbReference>
<accession>A0A9Q1BSX8</accession>
<dbReference type="AlphaFoldDB" id="A0A9Q1BSX8"/>
<evidence type="ECO:0000313" key="2">
    <source>
        <dbReference type="Proteomes" id="UP001152320"/>
    </source>
</evidence>
<gene>
    <name evidence="1" type="ORF">HOLleu_25375</name>
</gene>
<name>A0A9Q1BSX8_HOLLE</name>
<protein>
    <submittedName>
        <fullName evidence="1">Uncharacterized protein</fullName>
    </submittedName>
</protein>
<comment type="caution">
    <text evidence="1">The sequence shown here is derived from an EMBL/GenBank/DDBJ whole genome shotgun (WGS) entry which is preliminary data.</text>
</comment>
<dbReference type="Proteomes" id="UP001152320">
    <property type="component" value="Chromosome 12"/>
</dbReference>
<evidence type="ECO:0000313" key="1">
    <source>
        <dbReference type="EMBL" id="KAJ8031984.1"/>
    </source>
</evidence>
<keyword evidence="2" id="KW-1185">Reference proteome</keyword>
<sequence length="165" mass="18396">MYGYGPIFAQFILDMNSLLNDGIDIETDFFTGNVKVAIAQVVGDNLGIHSLFGFAEGFTANFPCRVCKMHRDGIQVQLSENRQLIRTKENYQVDLDAQNLQGTGIKSLCVLNNVINFHVVDNRAPDVMHDLLEGVCPLEMKLVLNALIGKGFLTLDLLNAKNYKF</sequence>
<dbReference type="OrthoDB" id="10045355at2759"/>
<proteinExistence type="predicted"/>
<reference evidence="1" key="1">
    <citation type="submission" date="2021-10" db="EMBL/GenBank/DDBJ databases">
        <title>Tropical sea cucumber genome reveals ecological adaptation and Cuvierian tubules defense mechanism.</title>
        <authorList>
            <person name="Chen T."/>
        </authorList>
    </citation>
    <scope>NUCLEOTIDE SEQUENCE</scope>
    <source>
        <strain evidence="1">Nanhai2018</strain>
        <tissue evidence="1">Muscle</tissue>
    </source>
</reference>
<organism evidence="1 2">
    <name type="scientific">Holothuria leucospilota</name>
    <name type="common">Black long sea cucumber</name>
    <name type="synonym">Mertensiothuria leucospilota</name>
    <dbReference type="NCBI Taxonomy" id="206669"/>
    <lineage>
        <taxon>Eukaryota</taxon>
        <taxon>Metazoa</taxon>
        <taxon>Echinodermata</taxon>
        <taxon>Eleutherozoa</taxon>
        <taxon>Echinozoa</taxon>
        <taxon>Holothuroidea</taxon>
        <taxon>Aspidochirotacea</taxon>
        <taxon>Aspidochirotida</taxon>
        <taxon>Holothuriidae</taxon>
        <taxon>Holothuria</taxon>
    </lineage>
</organism>